<proteinExistence type="predicted"/>
<dbReference type="RefSeq" id="WP_106715160.1">
    <property type="nucleotide sequence ID" value="NZ_JACHXT010000002.1"/>
</dbReference>
<organism evidence="2 3">
    <name type="scientific">Phyllobacterium endophyticum</name>
    <dbReference type="NCBI Taxonomy" id="1149773"/>
    <lineage>
        <taxon>Bacteria</taxon>
        <taxon>Pseudomonadati</taxon>
        <taxon>Pseudomonadota</taxon>
        <taxon>Alphaproteobacteria</taxon>
        <taxon>Hyphomicrobiales</taxon>
        <taxon>Phyllobacteriaceae</taxon>
        <taxon>Phyllobacterium</taxon>
    </lineage>
</organism>
<sequence length="317" mass="33869">MKKIQKFLKDRSGATAITFGLMLVPLMGMTGLAVDYSVASNERSKLQNAADSAALAGASIFTGTNAVQAEARARAYLKANLGNEAADAVSINFSAANQLVTVSLNGQSNTTFMRILNKNSMPIGVTATALAPLKPSSATIKVDDVFGYWFKRITIVAVKNGVETVVGTVVYQPTDHSGGSGRGIGTTTPPKDQMQSITLGDYNSVYLKMEVKTDGCDIGFSNPNTSARFVVCEKNKNKKTYDSTLRTDDPLTVNHLFVDGKQLPAGSTPPLTDIFSCEGGTHKHAWEDGGGWPQQDFFYTVTSACKAVDNESVRLTD</sequence>
<dbReference type="EMBL" id="PGGN01000001">
    <property type="protein sequence ID" value="PSH59857.1"/>
    <property type="molecule type" value="Genomic_DNA"/>
</dbReference>
<name>A0A2P7B056_9HYPH</name>
<evidence type="ECO:0000313" key="2">
    <source>
        <dbReference type="EMBL" id="PSH59857.1"/>
    </source>
</evidence>
<feature type="domain" description="Putative Flp pilus-assembly TadG-like N-terminal" evidence="1">
    <location>
        <begin position="13"/>
        <end position="59"/>
    </location>
</feature>
<gene>
    <name evidence="2" type="ORF">CU100_03615</name>
</gene>
<dbReference type="InterPro" id="IPR028087">
    <property type="entry name" value="Tad_N"/>
</dbReference>
<dbReference type="AlphaFoldDB" id="A0A2P7B056"/>
<dbReference type="OrthoDB" id="8076371at2"/>
<dbReference type="Pfam" id="PF13400">
    <property type="entry name" value="Tad"/>
    <property type="match status" value="1"/>
</dbReference>
<accession>A0A2P7B056</accession>
<protein>
    <submittedName>
        <fullName evidence="2">Pilus assembly protein</fullName>
    </submittedName>
</protein>
<evidence type="ECO:0000259" key="1">
    <source>
        <dbReference type="Pfam" id="PF13400"/>
    </source>
</evidence>
<comment type="caution">
    <text evidence="2">The sequence shown here is derived from an EMBL/GenBank/DDBJ whole genome shotgun (WGS) entry which is preliminary data.</text>
</comment>
<dbReference type="Proteomes" id="UP000241158">
    <property type="component" value="Unassembled WGS sequence"/>
</dbReference>
<reference evidence="3" key="1">
    <citation type="submission" date="2017-11" db="EMBL/GenBank/DDBJ databases">
        <authorList>
            <person name="Kuznetsova I."/>
            <person name="Sazanova A."/>
            <person name="Chirak E."/>
            <person name="Safronova V."/>
            <person name="Willems A."/>
        </authorList>
    </citation>
    <scope>NUCLEOTIDE SEQUENCE [LARGE SCALE GENOMIC DNA]</scope>
    <source>
        <strain evidence="3">PEPV15</strain>
    </source>
</reference>
<keyword evidence="3" id="KW-1185">Reference proteome</keyword>
<evidence type="ECO:0000313" key="3">
    <source>
        <dbReference type="Proteomes" id="UP000241158"/>
    </source>
</evidence>